<feature type="non-terminal residue" evidence="2">
    <location>
        <position position="110"/>
    </location>
</feature>
<gene>
    <name evidence="2" type="ORF">g.44802</name>
</gene>
<feature type="non-terminal residue" evidence="2">
    <location>
        <position position="1"/>
    </location>
</feature>
<feature type="region of interest" description="Disordered" evidence="1">
    <location>
        <begin position="72"/>
        <end position="95"/>
    </location>
</feature>
<feature type="region of interest" description="Disordered" evidence="1">
    <location>
        <begin position="11"/>
        <end position="38"/>
    </location>
</feature>
<protein>
    <submittedName>
        <fullName evidence="2">Uncharacterized protein</fullName>
    </submittedName>
</protein>
<evidence type="ECO:0000313" key="2">
    <source>
        <dbReference type="EMBL" id="JAS68239.1"/>
    </source>
</evidence>
<dbReference type="AlphaFoldDB" id="A0A1B6H0N7"/>
<accession>A0A1B6H0N7</accession>
<name>A0A1B6H0N7_9HEMI</name>
<reference evidence="2" key="1">
    <citation type="submission" date="2015-11" db="EMBL/GenBank/DDBJ databases">
        <title>De novo transcriptome assembly of four potential Pierce s Disease insect vectors from Arizona vineyards.</title>
        <authorList>
            <person name="Tassone E.E."/>
        </authorList>
    </citation>
    <scope>NUCLEOTIDE SEQUENCE</scope>
</reference>
<proteinExistence type="predicted"/>
<evidence type="ECO:0000256" key="1">
    <source>
        <dbReference type="SAM" id="MobiDB-lite"/>
    </source>
</evidence>
<sequence length="110" mass="12272">HTILSCAWSIDPTSLSDPTFQKRTEPSEPPLVIRPGDQMRDKYNLNTLPAGLPGVEDLDPDESAMIPGMDIGAAEEPRNRDDMRSPISSTGSFGDYYEDERSRLKKLPYC</sequence>
<dbReference type="EMBL" id="GECZ01001530">
    <property type="protein sequence ID" value="JAS68239.1"/>
    <property type="molecule type" value="Transcribed_RNA"/>
</dbReference>
<organism evidence="2">
    <name type="scientific">Cuerna arida</name>
    <dbReference type="NCBI Taxonomy" id="1464854"/>
    <lineage>
        <taxon>Eukaryota</taxon>
        <taxon>Metazoa</taxon>
        <taxon>Ecdysozoa</taxon>
        <taxon>Arthropoda</taxon>
        <taxon>Hexapoda</taxon>
        <taxon>Insecta</taxon>
        <taxon>Pterygota</taxon>
        <taxon>Neoptera</taxon>
        <taxon>Paraneoptera</taxon>
        <taxon>Hemiptera</taxon>
        <taxon>Auchenorrhyncha</taxon>
        <taxon>Membracoidea</taxon>
        <taxon>Cicadellidae</taxon>
        <taxon>Cicadellinae</taxon>
        <taxon>Proconiini</taxon>
        <taxon>Cuerna</taxon>
    </lineage>
</organism>
<feature type="compositionally biased region" description="Basic and acidic residues" evidence="1">
    <location>
        <begin position="75"/>
        <end position="84"/>
    </location>
</feature>